<keyword evidence="4" id="KW-1185">Reference proteome</keyword>
<dbReference type="InterPro" id="IPR050078">
    <property type="entry name" value="Ribosomal_L11_MeTrfase_PrmA"/>
</dbReference>
<keyword evidence="2" id="KW-0808">Transferase</keyword>
<comment type="caution">
    <text evidence="3">The sequence shown here is derived from an EMBL/GenBank/DDBJ whole genome shotgun (WGS) entry which is preliminary data.</text>
</comment>
<dbReference type="EMBL" id="JAHVHU010000021">
    <property type="protein sequence ID" value="MBY5960012.1"/>
    <property type="molecule type" value="Genomic_DNA"/>
</dbReference>
<gene>
    <name evidence="3" type="primary">prmA</name>
    <name evidence="3" type="ORF">KUV50_17810</name>
</gene>
<dbReference type="PANTHER" id="PTHR43648:SF1">
    <property type="entry name" value="ELECTRON TRANSFER FLAVOPROTEIN BETA SUBUNIT LYSINE METHYLTRANSFERASE"/>
    <property type="match status" value="1"/>
</dbReference>
<protein>
    <submittedName>
        <fullName evidence="3">50S ribosomal protein L11 methyltransferase</fullName>
    </submittedName>
</protein>
<dbReference type="Pfam" id="PF06325">
    <property type="entry name" value="PrmA"/>
    <property type="match status" value="1"/>
</dbReference>
<dbReference type="NCBIfam" id="NF001785">
    <property type="entry name" value="PRK00517.2-2"/>
    <property type="match status" value="1"/>
</dbReference>
<dbReference type="GO" id="GO:0032259">
    <property type="term" value="P:methylation"/>
    <property type="evidence" value="ECO:0007669"/>
    <property type="project" value="UniProtKB-KW"/>
</dbReference>
<dbReference type="Proteomes" id="UP000753961">
    <property type="component" value="Unassembled WGS sequence"/>
</dbReference>
<dbReference type="PANTHER" id="PTHR43648">
    <property type="entry name" value="ELECTRON TRANSFER FLAVOPROTEIN BETA SUBUNIT LYSINE METHYLTRANSFERASE"/>
    <property type="match status" value="1"/>
</dbReference>
<evidence type="ECO:0000256" key="1">
    <source>
        <dbReference type="ARBA" id="ARBA00022603"/>
    </source>
</evidence>
<proteinExistence type="predicted"/>
<dbReference type="Gene3D" id="3.40.50.150">
    <property type="entry name" value="Vaccinia Virus protein VP39"/>
    <property type="match status" value="1"/>
</dbReference>
<keyword evidence="1 3" id="KW-0489">Methyltransferase</keyword>
<dbReference type="RefSeq" id="WP_222581553.1">
    <property type="nucleotide sequence ID" value="NZ_JAHVHU010000021.1"/>
</dbReference>
<dbReference type="AlphaFoldDB" id="A0A953L8N5"/>
<dbReference type="SUPFAM" id="SSF53335">
    <property type="entry name" value="S-adenosyl-L-methionine-dependent methyltransferases"/>
    <property type="match status" value="1"/>
</dbReference>
<dbReference type="GO" id="GO:0005840">
    <property type="term" value="C:ribosome"/>
    <property type="evidence" value="ECO:0007669"/>
    <property type="project" value="UniProtKB-KW"/>
</dbReference>
<organism evidence="3 4">
    <name type="scientific">Membranihabitans marinus</name>
    <dbReference type="NCBI Taxonomy" id="1227546"/>
    <lineage>
        <taxon>Bacteria</taxon>
        <taxon>Pseudomonadati</taxon>
        <taxon>Bacteroidota</taxon>
        <taxon>Saprospiria</taxon>
        <taxon>Saprospirales</taxon>
        <taxon>Saprospiraceae</taxon>
        <taxon>Membranihabitans</taxon>
    </lineage>
</organism>
<sequence>MVDNYIKITIPGGADEEALLGLLTELPFTGFEEFQGDLIGYMANVDWTEAMKQEVLEAISPAAVDYYIDQVPFENWNEEWEKNYPEVEIEDFCRIYAPFHVKPTQKFRYEILISPQMAFGTGHHATTEMMIRLMSHMPEKIQDKNGLDFGAGSGVLAILASKMGASHMDAVEIDSYAFQNLKENIELNRVDWIEPFEGGMEQVPESARYDFILANVTKNIILQHGQDFFDRLKPGGRILVSGILDTDQDKVHNAYIRTGFYGLESMKLGHWTALLFGKKERR</sequence>
<dbReference type="CDD" id="cd02440">
    <property type="entry name" value="AdoMet_MTases"/>
    <property type="match status" value="1"/>
</dbReference>
<dbReference type="GO" id="GO:0008276">
    <property type="term" value="F:protein methyltransferase activity"/>
    <property type="evidence" value="ECO:0007669"/>
    <property type="project" value="TreeGrafter"/>
</dbReference>
<name>A0A953L8N5_9BACT</name>
<keyword evidence="3" id="KW-0689">Ribosomal protein</keyword>
<evidence type="ECO:0000313" key="3">
    <source>
        <dbReference type="EMBL" id="MBY5960012.1"/>
    </source>
</evidence>
<reference evidence="3" key="1">
    <citation type="submission" date="2021-06" db="EMBL/GenBank/DDBJ databases">
        <title>44 bacteria genomes isolated from Dapeng, Shenzhen.</title>
        <authorList>
            <person name="Zheng W."/>
            <person name="Yu S."/>
            <person name="Huang Y."/>
        </authorList>
    </citation>
    <scope>NUCLEOTIDE SEQUENCE</scope>
    <source>
        <strain evidence="3">DP5N28-2</strain>
    </source>
</reference>
<keyword evidence="3" id="KW-0687">Ribonucleoprotein</keyword>
<accession>A0A953L8N5</accession>
<evidence type="ECO:0000313" key="4">
    <source>
        <dbReference type="Proteomes" id="UP000753961"/>
    </source>
</evidence>
<evidence type="ECO:0000256" key="2">
    <source>
        <dbReference type="ARBA" id="ARBA00022679"/>
    </source>
</evidence>
<dbReference type="InterPro" id="IPR029063">
    <property type="entry name" value="SAM-dependent_MTases_sf"/>
</dbReference>